<dbReference type="SMART" id="SM00647">
    <property type="entry name" value="IBR"/>
    <property type="match status" value="1"/>
</dbReference>
<keyword evidence="4" id="KW-0862">Zinc</keyword>
<dbReference type="Proteomes" id="UP001190700">
    <property type="component" value="Unassembled WGS sequence"/>
</dbReference>
<comment type="caution">
    <text evidence="7">The sequence shown here is derived from an EMBL/GenBank/DDBJ whole genome shotgun (WGS) entry which is preliminary data.</text>
</comment>
<evidence type="ECO:0000256" key="3">
    <source>
        <dbReference type="ARBA" id="ARBA00022786"/>
    </source>
</evidence>
<name>A0AAE0G2G6_9CHLO</name>
<feature type="compositionally biased region" description="Acidic residues" evidence="5">
    <location>
        <begin position="149"/>
        <end position="162"/>
    </location>
</feature>
<organism evidence="7 8">
    <name type="scientific">Cymbomonas tetramitiformis</name>
    <dbReference type="NCBI Taxonomy" id="36881"/>
    <lineage>
        <taxon>Eukaryota</taxon>
        <taxon>Viridiplantae</taxon>
        <taxon>Chlorophyta</taxon>
        <taxon>Pyramimonadophyceae</taxon>
        <taxon>Pyramimonadales</taxon>
        <taxon>Pyramimonadaceae</taxon>
        <taxon>Cymbomonas</taxon>
    </lineage>
</organism>
<evidence type="ECO:0000256" key="4">
    <source>
        <dbReference type="ARBA" id="ARBA00022833"/>
    </source>
</evidence>
<dbReference type="InterPro" id="IPR002867">
    <property type="entry name" value="IBR_dom"/>
</dbReference>
<dbReference type="GO" id="GO:0004842">
    <property type="term" value="F:ubiquitin-protein transferase activity"/>
    <property type="evidence" value="ECO:0007669"/>
    <property type="project" value="InterPro"/>
</dbReference>
<dbReference type="PANTHER" id="PTHR11685">
    <property type="entry name" value="RBR FAMILY RING FINGER AND IBR DOMAIN-CONTAINING"/>
    <property type="match status" value="1"/>
</dbReference>
<evidence type="ECO:0000256" key="5">
    <source>
        <dbReference type="SAM" id="MobiDB-lite"/>
    </source>
</evidence>
<feature type="compositionally biased region" description="Basic and acidic residues" evidence="5">
    <location>
        <begin position="22"/>
        <end position="32"/>
    </location>
</feature>
<reference evidence="7 8" key="1">
    <citation type="journal article" date="2015" name="Genome Biol. Evol.">
        <title>Comparative Genomics of a Bacterivorous Green Alga Reveals Evolutionary Causalities and Consequences of Phago-Mixotrophic Mode of Nutrition.</title>
        <authorList>
            <person name="Burns J.A."/>
            <person name="Paasch A."/>
            <person name="Narechania A."/>
            <person name="Kim E."/>
        </authorList>
    </citation>
    <scope>NUCLEOTIDE SEQUENCE [LARGE SCALE GENOMIC DNA]</scope>
    <source>
        <strain evidence="7 8">PLY_AMNH</strain>
    </source>
</reference>
<keyword evidence="3" id="KW-0833">Ubl conjugation pathway</keyword>
<feature type="compositionally biased region" description="Basic residues" evidence="5">
    <location>
        <begin position="661"/>
        <end position="677"/>
    </location>
</feature>
<dbReference type="Pfam" id="PF01485">
    <property type="entry name" value="IBR"/>
    <property type="match status" value="1"/>
</dbReference>
<feature type="region of interest" description="Disordered" evidence="5">
    <location>
        <begin position="577"/>
        <end position="599"/>
    </location>
</feature>
<accession>A0AAE0G2G6</accession>
<dbReference type="InterPro" id="IPR031127">
    <property type="entry name" value="E3_UB_ligase_RBR"/>
</dbReference>
<keyword evidence="2" id="KW-0863">Zinc-finger</keyword>
<dbReference type="CDD" id="cd20336">
    <property type="entry name" value="Rcat_RBR"/>
    <property type="match status" value="1"/>
</dbReference>
<feature type="region of interest" description="Disordered" evidence="5">
    <location>
        <begin position="22"/>
        <end position="64"/>
    </location>
</feature>
<dbReference type="AlphaFoldDB" id="A0AAE0G2G6"/>
<feature type="region of interest" description="Disordered" evidence="5">
    <location>
        <begin position="127"/>
        <end position="178"/>
    </location>
</feature>
<feature type="domain" description="IBR" evidence="6">
    <location>
        <begin position="333"/>
        <end position="394"/>
    </location>
</feature>
<proteinExistence type="predicted"/>
<feature type="region of interest" description="Disordered" evidence="5">
    <location>
        <begin position="651"/>
        <end position="710"/>
    </location>
</feature>
<evidence type="ECO:0000256" key="1">
    <source>
        <dbReference type="ARBA" id="ARBA00022723"/>
    </source>
</evidence>
<dbReference type="EMBL" id="LGRX02010386">
    <property type="protein sequence ID" value="KAK3270442.1"/>
    <property type="molecule type" value="Genomic_DNA"/>
</dbReference>
<dbReference type="Pfam" id="PF26200">
    <property type="entry name" value="Rcat_RNF216"/>
    <property type="match status" value="1"/>
</dbReference>
<protein>
    <recommendedName>
        <fullName evidence="6">IBR domain-containing protein</fullName>
    </recommendedName>
</protein>
<evidence type="ECO:0000313" key="8">
    <source>
        <dbReference type="Proteomes" id="UP001190700"/>
    </source>
</evidence>
<dbReference type="CDD" id="cd20335">
    <property type="entry name" value="BRcat_RBR"/>
    <property type="match status" value="1"/>
</dbReference>
<evidence type="ECO:0000313" key="7">
    <source>
        <dbReference type="EMBL" id="KAK3270442.1"/>
    </source>
</evidence>
<evidence type="ECO:0000259" key="6">
    <source>
        <dbReference type="SMART" id="SM00647"/>
    </source>
</evidence>
<dbReference type="SUPFAM" id="SSF57850">
    <property type="entry name" value="RING/U-box"/>
    <property type="match status" value="1"/>
</dbReference>
<keyword evidence="1" id="KW-0479">Metal-binding</keyword>
<keyword evidence="8" id="KW-1185">Reference proteome</keyword>
<gene>
    <name evidence="7" type="ORF">CYMTET_21161</name>
</gene>
<dbReference type="GO" id="GO:0008270">
    <property type="term" value="F:zinc ion binding"/>
    <property type="evidence" value="ECO:0007669"/>
    <property type="project" value="UniProtKB-KW"/>
</dbReference>
<dbReference type="Gene3D" id="1.20.120.1750">
    <property type="match status" value="1"/>
</dbReference>
<dbReference type="GO" id="GO:0016567">
    <property type="term" value="P:protein ubiquitination"/>
    <property type="evidence" value="ECO:0007669"/>
    <property type="project" value="InterPro"/>
</dbReference>
<feature type="compositionally biased region" description="Basic and acidic residues" evidence="5">
    <location>
        <begin position="163"/>
        <end position="172"/>
    </location>
</feature>
<evidence type="ECO:0000256" key="2">
    <source>
        <dbReference type="ARBA" id="ARBA00022771"/>
    </source>
</evidence>
<sequence>MSKAKATELYAGVSRPAKKMKWDEEIAEDVQKDASSGMSGVNGDSCEHDGGHISALTGENSSADSADVYDRTNCFVNGDSCEHDGGHISALTGENTSADSADVYDRTNCFVNGDSCEHDGGHISALTGENSSADSADVDDWTNCFGQDSDSDSDYFYEAPDEDQSRSPERQVPRGYSLSAADLEARRKREEATLAEELGVSAVVAREWLVRSEWDLERARESARGRPAPSDPVIETGFCGWCLEDVRSDANDDARVTFISCGSWTEASCEHAMHKQCARAYAECRIDDLTTGGSLDQWKGSLPCPACHASRSTAPGFLSAQQVGLLTTAPQLEAFERKRGELLAQGQRWCPEPGCGGVLVAPVLRGIATEVECAECRRCSCAECGEPPHEPATCQAMRKLQRLHTAYGSVPDPYQLPEDCAEVEAALGGWPADAQWPPQEDAAWVKDSPLGAWFMATPTRREVCGAALVDYHANGGDDGASGALQRGFVLLHAHRKCYDQESQARLNTERGLLRLLTRIQLRFRVDIPELQELRNFMRPGALAHVPEPELNRARALSLRLDLAVFGGMGWMEGQDMGAGDAPAEGEGQDMGAGDAPAEGRGRTWTLATHLRRGGAGHGRWRRACGGEGQDMDAGAHLRRGGAGHGRWRRACGGGGAGHGRAATRLRRGGAGHGRWRRTCGGEGQDMGAGDTPAEGEGQDMGAGDAPAEGEGDRYVAGVTKDCPGCHRFVEKEFGCPHMTCVCGCEWCWDCRLLWQEVGGYQHECSGMPLTSSLTAEALAEQYEAFRAANQATAVTDSGVQLAAFEDYEREWRQREEQMHAMAPSVTSGRDRENAWQAHLVHTLQHRLQRMLGYLRPRGGHGAEASTGQQALEAAWAALQHEQAIRLAFRRQKLMDLVHEEGGSCENAMDFVDVMQAADEPQEAVMAEELGVSAAVAREWLERSEWEVRAWSALFGYRKLLRGPDLAWRLFDRTTLTGHTPLAQYHREELSQAADHLRSALREAEEEKDEVPDMQGWQLLSAWRLESAIKIVAGVYR</sequence>